<proteinExistence type="predicted"/>
<dbReference type="PANTHER" id="PTHR48090">
    <property type="entry name" value="UNDECAPRENYL-PHOSPHATE 4-DEOXY-4-FORMAMIDO-L-ARABINOSE TRANSFERASE-RELATED"/>
    <property type="match status" value="1"/>
</dbReference>
<dbReference type="InterPro" id="IPR029044">
    <property type="entry name" value="Nucleotide-diphossugar_trans"/>
</dbReference>
<keyword evidence="5 7" id="KW-1133">Transmembrane helix</keyword>
<dbReference type="AlphaFoldDB" id="A0A9D1FV73"/>
<dbReference type="EMBL" id="DVJO01000063">
    <property type="protein sequence ID" value="HIS82543.1"/>
    <property type="molecule type" value="Genomic_DNA"/>
</dbReference>
<evidence type="ECO:0000256" key="4">
    <source>
        <dbReference type="ARBA" id="ARBA00022692"/>
    </source>
</evidence>
<dbReference type="Gene3D" id="3.90.550.10">
    <property type="entry name" value="Spore Coat Polysaccharide Biosynthesis Protein SpsA, Chain A"/>
    <property type="match status" value="1"/>
</dbReference>
<evidence type="ECO:0000256" key="6">
    <source>
        <dbReference type="ARBA" id="ARBA00023136"/>
    </source>
</evidence>
<dbReference type="InterPro" id="IPR001173">
    <property type="entry name" value="Glyco_trans_2-like"/>
</dbReference>
<organism evidence="9 10">
    <name type="scientific">Candidatus Scatenecus faecavium</name>
    <dbReference type="NCBI Taxonomy" id="2840915"/>
    <lineage>
        <taxon>Bacteria</taxon>
        <taxon>Candidatus Scatenecus</taxon>
    </lineage>
</organism>
<feature type="transmembrane region" description="Helical" evidence="7">
    <location>
        <begin position="272"/>
        <end position="293"/>
    </location>
</feature>
<dbReference type="SUPFAM" id="SSF53448">
    <property type="entry name" value="Nucleotide-diphospho-sugar transferases"/>
    <property type="match status" value="1"/>
</dbReference>
<evidence type="ECO:0000259" key="8">
    <source>
        <dbReference type="Pfam" id="PF00535"/>
    </source>
</evidence>
<dbReference type="PANTHER" id="PTHR48090:SF1">
    <property type="entry name" value="PROPHAGE BACTOPRENOL GLUCOSYL TRANSFERASE HOMOLOG"/>
    <property type="match status" value="1"/>
</dbReference>
<dbReference type="Pfam" id="PF00535">
    <property type="entry name" value="Glycos_transf_2"/>
    <property type="match status" value="1"/>
</dbReference>
<evidence type="ECO:0000256" key="7">
    <source>
        <dbReference type="SAM" id="Phobius"/>
    </source>
</evidence>
<feature type="domain" description="Glycosyltransferase 2-like" evidence="8">
    <location>
        <begin position="8"/>
        <end position="175"/>
    </location>
</feature>
<keyword evidence="4 7" id="KW-0812">Transmembrane</keyword>
<reference evidence="9" key="1">
    <citation type="submission" date="2020-10" db="EMBL/GenBank/DDBJ databases">
        <authorList>
            <person name="Gilroy R."/>
        </authorList>
    </citation>
    <scope>NUCLEOTIDE SEQUENCE</scope>
    <source>
        <strain evidence="9">CHK152-2994</strain>
    </source>
</reference>
<evidence type="ECO:0000256" key="2">
    <source>
        <dbReference type="ARBA" id="ARBA00022676"/>
    </source>
</evidence>
<evidence type="ECO:0000256" key="3">
    <source>
        <dbReference type="ARBA" id="ARBA00022679"/>
    </source>
</evidence>
<comment type="caution">
    <text evidence="9">The sequence shown here is derived from an EMBL/GenBank/DDBJ whole genome shotgun (WGS) entry which is preliminary data.</text>
</comment>
<evidence type="ECO:0000256" key="5">
    <source>
        <dbReference type="ARBA" id="ARBA00022989"/>
    </source>
</evidence>
<gene>
    <name evidence="9" type="ORF">IAD41_02925</name>
</gene>
<evidence type="ECO:0000313" key="10">
    <source>
        <dbReference type="Proteomes" id="UP000824139"/>
    </source>
</evidence>
<dbReference type="GO" id="GO:0005886">
    <property type="term" value="C:plasma membrane"/>
    <property type="evidence" value="ECO:0007669"/>
    <property type="project" value="TreeGrafter"/>
</dbReference>
<keyword evidence="2" id="KW-0328">Glycosyltransferase</keyword>
<accession>A0A9D1FV73</accession>
<evidence type="ECO:0000256" key="1">
    <source>
        <dbReference type="ARBA" id="ARBA00004141"/>
    </source>
</evidence>
<feature type="transmembrane region" description="Helical" evidence="7">
    <location>
        <begin position="241"/>
        <end position="260"/>
    </location>
</feature>
<protein>
    <submittedName>
        <fullName evidence="9">Glycosyltransferase family 2 protein</fullName>
    </submittedName>
</protein>
<dbReference type="GO" id="GO:0016757">
    <property type="term" value="F:glycosyltransferase activity"/>
    <property type="evidence" value="ECO:0007669"/>
    <property type="project" value="UniProtKB-KW"/>
</dbReference>
<dbReference type="InterPro" id="IPR050256">
    <property type="entry name" value="Glycosyltransferase_2"/>
</dbReference>
<sequence length="317" mass="36224">MNIPTLAVIIPCYNEELCINATAARLLQVLEHLIKANKIRRDSYLYFVDDGSKDRTWEIIEELHKRNRAIKGQKFIKNFGNQKAIIAGLEAVKKIGCDCVVSIDADLQQDEWAIEKFIDKYMQGYDVVSGIRNDRKTDSFFKKFTAILFYKVMNLLGANIPPNHSDFRLVSCHALDVMAQFNERYLFLRGFFNDVGFKTAYVKFDVKPRIAGKSKFNLFNLSTLALNGITSYSVIPLRIVSVFGICMTIVSIIMGSIAVCNKIFFAHFQHDWVIDLIMSCFFGGIELFCLGTIGEYIGQIFLEVKGRPRYIVDKELK</sequence>
<keyword evidence="6 7" id="KW-0472">Membrane</keyword>
<dbReference type="CDD" id="cd04187">
    <property type="entry name" value="DPM1_like_bac"/>
    <property type="match status" value="1"/>
</dbReference>
<comment type="subcellular location">
    <subcellularLocation>
        <location evidence="1">Membrane</location>
        <topology evidence="1">Multi-pass membrane protein</topology>
    </subcellularLocation>
</comment>
<evidence type="ECO:0000313" key="9">
    <source>
        <dbReference type="EMBL" id="HIS82543.1"/>
    </source>
</evidence>
<reference evidence="9" key="2">
    <citation type="journal article" date="2021" name="PeerJ">
        <title>Extensive microbial diversity within the chicken gut microbiome revealed by metagenomics and culture.</title>
        <authorList>
            <person name="Gilroy R."/>
            <person name="Ravi A."/>
            <person name="Getino M."/>
            <person name="Pursley I."/>
            <person name="Horton D.L."/>
            <person name="Alikhan N.F."/>
            <person name="Baker D."/>
            <person name="Gharbi K."/>
            <person name="Hall N."/>
            <person name="Watson M."/>
            <person name="Adriaenssens E.M."/>
            <person name="Foster-Nyarko E."/>
            <person name="Jarju S."/>
            <person name="Secka A."/>
            <person name="Antonio M."/>
            <person name="Oren A."/>
            <person name="Chaudhuri R.R."/>
            <person name="La Ragione R."/>
            <person name="Hildebrand F."/>
            <person name="Pallen M.J."/>
        </authorList>
    </citation>
    <scope>NUCLEOTIDE SEQUENCE</scope>
    <source>
        <strain evidence="9">CHK152-2994</strain>
    </source>
</reference>
<dbReference type="Proteomes" id="UP000824139">
    <property type="component" value="Unassembled WGS sequence"/>
</dbReference>
<name>A0A9D1FV73_9BACT</name>
<keyword evidence="3" id="KW-0808">Transferase</keyword>